<reference evidence="3" key="2">
    <citation type="journal article" date="2021" name="PeerJ">
        <title>Extensive microbial diversity within the chicken gut microbiome revealed by metagenomics and culture.</title>
        <authorList>
            <person name="Gilroy R."/>
            <person name="Ravi A."/>
            <person name="Getino M."/>
            <person name="Pursley I."/>
            <person name="Horton D.L."/>
            <person name="Alikhan N.F."/>
            <person name="Baker D."/>
            <person name="Gharbi K."/>
            <person name="Hall N."/>
            <person name="Watson M."/>
            <person name="Adriaenssens E.M."/>
            <person name="Foster-Nyarko E."/>
            <person name="Jarju S."/>
            <person name="Secka A."/>
            <person name="Antonio M."/>
            <person name="Oren A."/>
            <person name="Chaudhuri R.R."/>
            <person name="La Ragione R."/>
            <person name="Hildebrand F."/>
            <person name="Pallen M.J."/>
        </authorList>
    </citation>
    <scope>NUCLEOTIDE SEQUENCE</scope>
    <source>
        <strain evidence="3">2889</strain>
    </source>
</reference>
<feature type="chain" id="PRO_5039040848" evidence="2">
    <location>
        <begin position="24"/>
        <end position="446"/>
    </location>
</feature>
<dbReference type="Proteomes" id="UP000823612">
    <property type="component" value="Unassembled WGS sequence"/>
</dbReference>
<accession>A0A9D9DXY0</accession>
<dbReference type="AlphaFoldDB" id="A0A9D9DXY0"/>
<feature type="compositionally biased region" description="Low complexity" evidence="1">
    <location>
        <begin position="152"/>
        <end position="166"/>
    </location>
</feature>
<name>A0A9D9DXY0_9BACT</name>
<evidence type="ECO:0000313" key="3">
    <source>
        <dbReference type="EMBL" id="MBO8433394.1"/>
    </source>
</evidence>
<evidence type="ECO:0000256" key="2">
    <source>
        <dbReference type="SAM" id="SignalP"/>
    </source>
</evidence>
<reference evidence="3" key="1">
    <citation type="submission" date="2020-10" db="EMBL/GenBank/DDBJ databases">
        <authorList>
            <person name="Gilroy R."/>
        </authorList>
    </citation>
    <scope>NUCLEOTIDE SEQUENCE</scope>
    <source>
        <strain evidence="3">2889</strain>
    </source>
</reference>
<protein>
    <submittedName>
        <fullName evidence="3">DUF4831 family protein</fullName>
    </submittedName>
</protein>
<dbReference type="Pfam" id="PF16115">
    <property type="entry name" value="DUF4831"/>
    <property type="match status" value="2"/>
</dbReference>
<evidence type="ECO:0000256" key="1">
    <source>
        <dbReference type="SAM" id="MobiDB-lite"/>
    </source>
</evidence>
<gene>
    <name evidence="3" type="ORF">IAB08_08915</name>
</gene>
<organism evidence="3 4">
    <name type="scientific">Candidatus Pullibacteroides excrementavium</name>
    <dbReference type="NCBI Taxonomy" id="2840905"/>
    <lineage>
        <taxon>Bacteria</taxon>
        <taxon>Pseudomonadati</taxon>
        <taxon>Bacteroidota</taxon>
        <taxon>Bacteroidia</taxon>
        <taxon>Bacteroidales</taxon>
        <taxon>Candidatus Pullibacteroides</taxon>
    </lineage>
</organism>
<comment type="caution">
    <text evidence="3">The sequence shown here is derived from an EMBL/GenBank/DDBJ whole genome shotgun (WGS) entry which is preliminary data.</text>
</comment>
<feature type="region of interest" description="Disordered" evidence="1">
    <location>
        <begin position="142"/>
        <end position="190"/>
    </location>
</feature>
<evidence type="ECO:0000313" key="4">
    <source>
        <dbReference type="Proteomes" id="UP000823612"/>
    </source>
</evidence>
<feature type="compositionally biased region" description="Pro residues" evidence="1">
    <location>
        <begin position="168"/>
        <end position="178"/>
    </location>
</feature>
<keyword evidence="2" id="KW-0732">Signal</keyword>
<proteinExistence type="predicted"/>
<feature type="signal peptide" evidence="2">
    <location>
        <begin position="1"/>
        <end position="23"/>
    </location>
</feature>
<dbReference type="InterPro" id="IPR032265">
    <property type="entry name" value="DUF4831"/>
</dbReference>
<dbReference type="EMBL" id="JADIMZ010000132">
    <property type="protein sequence ID" value="MBO8433394.1"/>
    <property type="molecule type" value="Genomic_DNA"/>
</dbReference>
<sequence length="446" mass="50313">MNTRFLLLIGMAGILYLNAPAKAQYQVYPADARIEPVQNQKNHKTGPAPAETALFYCLPQNDIRIKVVLQKTTYTRGLYSDYAEQMLKLPAFPDKQESYQIERIELHTEAIPDPTQVFCVQGARLPKMDINPDGILLSVNRNEVIPPTGPHPAFQPQDAPGPAQAPSKPEPAHPNPIPRHPRHKAQPDPHGLVPGHGILPVADMNVNRRFDTIIKKYPTDTSLIIEKILQPVMDQKSLSEQARKMADKIFKIQADQADLLSGMQEVAYPAGTMRFMYQKLEDSKRQLIEYFTGTFRTETIEYEVRVQPQNDQNTYCIAYFSPECGLEVLDPEEQTQAFDKAEDLIVLQLQTRPGISAQAADFETRNRTQNEKSQGFRYRIPAKVEASLNLNGEELDRKDLFIAQWGRTLSLPIKDGCKITLDPQTGALRSYEEATTSHLLPGKPEK</sequence>